<gene>
    <name evidence="12" type="primary">aceF</name>
    <name evidence="12" type="ORF">BUCICURV3402_138</name>
</gene>
<dbReference type="InterPro" id="IPR004167">
    <property type="entry name" value="PSBD"/>
</dbReference>
<evidence type="ECO:0000256" key="7">
    <source>
        <dbReference type="ARBA" id="ARBA00025211"/>
    </source>
</evidence>
<accession>A0A451D6H7</accession>
<dbReference type="SUPFAM" id="SSF52777">
    <property type="entry name" value="CoA-dependent acyltransferases"/>
    <property type="match status" value="1"/>
</dbReference>
<keyword evidence="5 9" id="KW-0450">Lipoyl</keyword>
<dbReference type="Pfam" id="PF02817">
    <property type="entry name" value="E3_binding"/>
    <property type="match status" value="1"/>
</dbReference>
<proteinExistence type="inferred from homology"/>
<dbReference type="PANTHER" id="PTHR43178">
    <property type="entry name" value="DIHYDROLIPOAMIDE ACETYLTRANSFERASE COMPONENT OF PYRUVATE DEHYDROGENASE COMPLEX"/>
    <property type="match status" value="1"/>
</dbReference>
<keyword evidence="6 9" id="KW-0012">Acyltransferase</keyword>
<dbReference type="InterPro" id="IPR011053">
    <property type="entry name" value="Single_hybrid_motif"/>
</dbReference>
<organism evidence="12 13">
    <name type="scientific">Buchnera aphidicola</name>
    <name type="common">Cinara curvipes</name>
    <dbReference type="NCBI Taxonomy" id="2518975"/>
    <lineage>
        <taxon>Bacteria</taxon>
        <taxon>Pseudomonadati</taxon>
        <taxon>Pseudomonadota</taxon>
        <taxon>Gammaproteobacteria</taxon>
        <taxon>Enterobacterales</taxon>
        <taxon>Erwiniaceae</taxon>
        <taxon>Buchnera</taxon>
    </lineage>
</organism>
<dbReference type="InterPro" id="IPR003016">
    <property type="entry name" value="2-oxoA_DH_lipoyl-BS"/>
</dbReference>
<reference evidence="12 13" key="1">
    <citation type="submission" date="2019-02" db="EMBL/GenBank/DDBJ databases">
        <authorList>
            <person name="Manzano-Marin A."/>
            <person name="Manzano-Marin A."/>
        </authorList>
    </citation>
    <scope>NUCLEOTIDE SEQUENCE [LARGE SCALE GENOMIC DNA]</scope>
    <source>
        <strain evidence="12 13">BuCicurvipes</strain>
    </source>
</reference>
<evidence type="ECO:0000256" key="3">
    <source>
        <dbReference type="ARBA" id="ARBA00011484"/>
    </source>
</evidence>
<dbReference type="OrthoDB" id="9805770at2"/>
<dbReference type="InterPro" id="IPR050743">
    <property type="entry name" value="2-oxoacid_DH_E2_comp"/>
</dbReference>
<dbReference type="GO" id="GO:0031405">
    <property type="term" value="F:lipoic acid binding"/>
    <property type="evidence" value="ECO:0007669"/>
    <property type="project" value="TreeGrafter"/>
</dbReference>
<dbReference type="InterPro" id="IPR000089">
    <property type="entry name" value="Biotin_lipoyl"/>
</dbReference>
<feature type="domain" description="Lipoyl-binding" evidence="10">
    <location>
        <begin position="2"/>
        <end position="75"/>
    </location>
</feature>
<name>A0A451D6H7_9GAMM</name>
<dbReference type="Gene3D" id="2.40.50.100">
    <property type="match status" value="1"/>
</dbReference>
<dbReference type="InterPro" id="IPR001078">
    <property type="entry name" value="2-oxoacid_DH_actylTfrase"/>
</dbReference>
<dbReference type="GO" id="GO:0004742">
    <property type="term" value="F:dihydrolipoyllysine-residue acetyltransferase activity"/>
    <property type="evidence" value="ECO:0007669"/>
    <property type="project" value="UniProtKB-EC"/>
</dbReference>
<dbReference type="FunFam" id="3.30.559.10:FF:000004">
    <property type="entry name" value="Acetyltransferase component of pyruvate dehydrogenase complex"/>
    <property type="match status" value="1"/>
</dbReference>
<evidence type="ECO:0000259" key="10">
    <source>
        <dbReference type="PROSITE" id="PS50968"/>
    </source>
</evidence>
<dbReference type="PANTHER" id="PTHR43178:SF2">
    <property type="entry name" value="DIHYDROLIPOYLLYSINE-RESIDUE ACETYLTRANSFERASE COMPONENT OF PYRUVATE DEHYDROGENASE COMPLEX"/>
    <property type="match status" value="1"/>
</dbReference>
<dbReference type="InterPro" id="IPR023213">
    <property type="entry name" value="CAT-like_dom_sf"/>
</dbReference>
<protein>
    <recommendedName>
        <fullName evidence="9">Dihydrolipoamide acetyltransferase component of pyruvate dehydrogenase complex</fullName>
        <ecNumber evidence="9">2.3.1.-</ecNumber>
    </recommendedName>
</protein>
<dbReference type="PROSITE" id="PS50968">
    <property type="entry name" value="BIOTINYL_LIPOYL"/>
    <property type="match status" value="1"/>
</dbReference>
<evidence type="ECO:0000256" key="1">
    <source>
        <dbReference type="ARBA" id="ARBA00001938"/>
    </source>
</evidence>
<evidence type="ECO:0000256" key="6">
    <source>
        <dbReference type="ARBA" id="ARBA00023315"/>
    </source>
</evidence>
<feature type="domain" description="Peripheral subunit-binding (PSBD)" evidence="11">
    <location>
        <begin position="122"/>
        <end position="159"/>
    </location>
</feature>
<dbReference type="InterPro" id="IPR036625">
    <property type="entry name" value="E3-bd_dom_sf"/>
</dbReference>
<evidence type="ECO:0000256" key="4">
    <source>
        <dbReference type="ARBA" id="ARBA00022679"/>
    </source>
</evidence>
<evidence type="ECO:0000256" key="9">
    <source>
        <dbReference type="RuleBase" id="RU003423"/>
    </source>
</evidence>
<evidence type="ECO:0000256" key="8">
    <source>
        <dbReference type="ARBA" id="ARBA00048370"/>
    </source>
</evidence>
<dbReference type="RefSeq" id="WP_154029195.1">
    <property type="nucleotide sequence ID" value="NZ_LR217710.1"/>
</dbReference>
<sequence>MDIEVCVPDIGVDCVEVVEIFVKKGETVEKESSLISVEGHKSVLEIPSPFSGVIKKIFIKVGDKLLINQLILVLDSLNQSNILKKNNTNKSNRDDIDTFNLLRNNELLNLKNNDNKSIKYTSASPNVRRFARELNINLSNIKGSGRKGRIIWEDVHKYNLLKNNSFQNKSDIKKNSINNINNQNKHENLTSIQRISGNNLLNNWKNIPHVTQFDETDITDLENFRKLYNSHISQSNICKKISLLSFLVKSVTYALIKYPRLNSVLDSSKKSIILKKDINIGIAVDTKDGLLVPVLKNLKYKSISEISIDINNFVKKAKNNQLKISEMSGGSFTISSLGGIGGTGFTPIINAPEVGILGVSKAILKPIWNQKKFYPRLMLPFSLSYDHRVIDGAEGVHFTTFLGYILSDIRNLLI</sequence>
<keyword evidence="12" id="KW-0670">Pyruvate</keyword>
<comment type="cofactor">
    <cofactor evidence="1 9">
        <name>(R)-lipoate</name>
        <dbReference type="ChEBI" id="CHEBI:83088"/>
    </cofactor>
</comment>
<dbReference type="EC" id="2.3.1.-" evidence="9"/>
<dbReference type="PROSITE" id="PS00189">
    <property type="entry name" value="LIPOYL"/>
    <property type="match status" value="1"/>
</dbReference>
<comment type="catalytic activity">
    <reaction evidence="8">
        <text>N(6)-[(R)-dihydrolipoyl]-L-lysyl-[protein] + acetyl-CoA = N(6)-[(R)-S(8)-acetyldihydrolipoyl]-L-lysyl-[protein] + CoA</text>
        <dbReference type="Rhea" id="RHEA:17017"/>
        <dbReference type="Rhea" id="RHEA-COMP:10475"/>
        <dbReference type="Rhea" id="RHEA-COMP:10478"/>
        <dbReference type="ChEBI" id="CHEBI:57287"/>
        <dbReference type="ChEBI" id="CHEBI:57288"/>
        <dbReference type="ChEBI" id="CHEBI:83100"/>
        <dbReference type="ChEBI" id="CHEBI:83111"/>
        <dbReference type="EC" id="2.3.1.12"/>
    </reaction>
</comment>
<evidence type="ECO:0000313" key="13">
    <source>
        <dbReference type="Proteomes" id="UP000294344"/>
    </source>
</evidence>
<dbReference type="SUPFAM" id="SSF47005">
    <property type="entry name" value="Peripheral subunit-binding domain of 2-oxo acid dehydrogenase complex"/>
    <property type="match status" value="1"/>
</dbReference>
<dbReference type="AlphaFoldDB" id="A0A451D6H7"/>
<dbReference type="PROSITE" id="PS51826">
    <property type="entry name" value="PSBD"/>
    <property type="match status" value="1"/>
</dbReference>
<dbReference type="CDD" id="cd06849">
    <property type="entry name" value="lipoyl_domain"/>
    <property type="match status" value="1"/>
</dbReference>
<dbReference type="Proteomes" id="UP000294344">
    <property type="component" value="Chromosome"/>
</dbReference>
<dbReference type="EMBL" id="LR217710">
    <property type="protein sequence ID" value="VFP81432.1"/>
    <property type="molecule type" value="Genomic_DNA"/>
</dbReference>
<dbReference type="Gene3D" id="3.30.559.10">
    <property type="entry name" value="Chloramphenicol acetyltransferase-like domain"/>
    <property type="match status" value="1"/>
</dbReference>
<keyword evidence="4 9" id="KW-0808">Transferase</keyword>
<evidence type="ECO:0000313" key="12">
    <source>
        <dbReference type="EMBL" id="VFP81432.1"/>
    </source>
</evidence>
<comment type="subunit">
    <text evidence="3">Forms a 24-polypeptide structural core with octahedral symmetry.</text>
</comment>
<comment type="function">
    <text evidence="7">The pyruvate dehydrogenase complex catalyzes the overall conversion of pyruvate to acetyl-CoA and CO(2). It contains multiple copies of three enzymatic components: pyruvate dehydrogenase (E1), dihydrolipoamide acetyltransferase (E2) and lipoamide dehydrogenase (E3).</text>
</comment>
<dbReference type="Pfam" id="PF00198">
    <property type="entry name" value="2-oxoacid_dh"/>
    <property type="match status" value="1"/>
</dbReference>
<evidence type="ECO:0000256" key="2">
    <source>
        <dbReference type="ARBA" id="ARBA00007317"/>
    </source>
</evidence>
<comment type="similarity">
    <text evidence="2 9">Belongs to the 2-oxoacid dehydrogenase family.</text>
</comment>
<dbReference type="SUPFAM" id="SSF51230">
    <property type="entry name" value="Single hybrid motif"/>
    <property type="match status" value="1"/>
</dbReference>
<evidence type="ECO:0000259" key="11">
    <source>
        <dbReference type="PROSITE" id="PS51826"/>
    </source>
</evidence>
<dbReference type="Gene3D" id="4.10.320.10">
    <property type="entry name" value="E3-binding domain"/>
    <property type="match status" value="1"/>
</dbReference>
<dbReference type="GO" id="GO:0005737">
    <property type="term" value="C:cytoplasm"/>
    <property type="evidence" value="ECO:0007669"/>
    <property type="project" value="TreeGrafter"/>
</dbReference>
<dbReference type="GO" id="GO:0006086">
    <property type="term" value="P:pyruvate decarboxylation to acetyl-CoA"/>
    <property type="evidence" value="ECO:0007669"/>
    <property type="project" value="TreeGrafter"/>
</dbReference>
<dbReference type="Pfam" id="PF00364">
    <property type="entry name" value="Biotin_lipoyl"/>
    <property type="match status" value="1"/>
</dbReference>
<evidence type="ECO:0000256" key="5">
    <source>
        <dbReference type="ARBA" id="ARBA00022823"/>
    </source>
</evidence>